<dbReference type="EMBL" id="NIDE01000004">
    <property type="protein sequence ID" value="OWK42999.1"/>
    <property type="molecule type" value="Genomic_DNA"/>
</dbReference>
<organism evidence="1 2">
    <name type="scientific">Fimbriiglobus ruber</name>
    <dbReference type="NCBI Taxonomy" id="1908690"/>
    <lineage>
        <taxon>Bacteria</taxon>
        <taxon>Pseudomonadati</taxon>
        <taxon>Planctomycetota</taxon>
        <taxon>Planctomycetia</taxon>
        <taxon>Gemmatales</taxon>
        <taxon>Gemmataceae</taxon>
        <taxon>Fimbriiglobus</taxon>
    </lineage>
</organism>
<evidence type="ECO:0000313" key="2">
    <source>
        <dbReference type="Proteomes" id="UP000214646"/>
    </source>
</evidence>
<name>A0A225E0H5_9BACT</name>
<comment type="caution">
    <text evidence="1">The sequence shown here is derived from an EMBL/GenBank/DDBJ whole genome shotgun (WGS) entry which is preliminary data.</text>
</comment>
<accession>A0A225E0H5</accession>
<gene>
    <name evidence="1" type="ORF">FRUB_02598</name>
</gene>
<dbReference type="Proteomes" id="UP000214646">
    <property type="component" value="Unassembled WGS sequence"/>
</dbReference>
<sequence>MPGLGIVFGVNPGWAPGRDCEQFGQTISAKFEVVYPHREHFFISCGICGICGIAGGCGIAGRCIWGIAGG</sequence>
<proteinExistence type="predicted"/>
<dbReference type="AlphaFoldDB" id="A0A225E0H5"/>
<keyword evidence="2" id="KW-1185">Reference proteome</keyword>
<protein>
    <submittedName>
        <fullName evidence="1">Uncharacterized protein</fullName>
    </submittedName>
</protein>
<evidence type="ECO:0000313" key="1">
    <source>
        <dbReference type="EMBL" id="OWK42999.1"/>
    </source>
</evidence>
<reference evidence="2" key="1">
    <citation type="submission" date="2017-06" db="EMBL/GenBank/DDBJ databases">
        <title>Genome analysis of Fimbriiglobus ruber SP5, the first member of the order Planctomycetales with confirmed chitinolytic capability.</title>
        <authorList>
            <person name="Ravin N.V."/>
            <person name="Rakitin A.L."/>
            <person name="Ivanova A.A."/>
            <person name="Beletsky A.V."/>
            <person name="Kulichevskaya I.S."/>
            <person name="Mardanov A.V."/>
            <person name="Dedysh S.N."/>
        </authorList>
    </citation>
    <scope>NUCLEOTIDE SEQUENCE [LARGE SCALE GENOMIC DNA]</scope>
    <source>
        <strain evidence="2">SP5</strain>
    </source>
</reference>